<keyword evidence="2" id="KW-0732">Signal</keyword>
<dbReference type="Pfam" id="PF05036">
    <property type="entry name" value="SPOR"/>
    <property type="match status" value="1"/>
</dbReference>
<feature type="region of interest" description="Disordered" evidence="1">
    <location>
        <begin position="223"/>
        <end position="244"/>
    </location>
</feature>
<sequence length="370" mass="39539">MFGGTSVLRLLFVLLLSSGALNAATAAEHAAADRVAGDPVALGSEAFERGEWGRALAYWGPLAEAGDARAQFYLSVLYAQGLGVEADTGEALRWLRAAAEGGMRTAQYFLGEHYRVGDWVEPDTGQVVYWWRLAARSGMAKAQYKLGLLYALGLGVSADREQAVYWYRAAAANGDEDARRALRLLDEPLRPLPARVERAGEGLDLHLSERELQVLVEGGGAAPAAGGSASGGEHQDARSGSAAAPIGAAVAQPLSVATDRMAGDTLVEGGIEWVRSQPPGHYTIQLLAGDERGRVAEMASRLGLNGPVVLFPYQVEGAPMFGLLHGSFADIRQARSRLDELPEWVARNGPWIRRFSSVRRQLPGGAPRAR</sequence>
<evidence type="ECO:0000256" key="1">
    <source>
        <dbReference type="SAM" id="MobiDB-lite"/>
    </source>
</evidence>
<dbReference type="Proteomes" id="UP000250928">
    <property type="component" value="Unassembled WGS sequence"/>
</dbReference>
<feature type="chain" id="PRO_5026648922" description="SPOR domain-containing protein" evidence="2">
    <location>
        <begin position="24"/>
        <end position="370"/>
    </location>
</feature>
<proteinExistence type="predicted"/>
<dbReference type="PANTHER" id="PTHR45011:SF1">
    <property type="entry name" value="DAP3-BINDING CELL DEATH ENHANCER 1"/>
    <property type="match status" value="1"/>
</dbReference>
<reference evidence="4 5" key="1">
    <citation type="submission" date="2018-01" db="EMBL/GenBank/DDBJ databases">
        <title>Novel co-symbiosis in the lucinid bivalve Phacoides pectinatus.</title>
        <authorList>
            <person name="Lim S.J."/>
            <person name="Davis B.G."/>
            <person name="Gill D.E."/>
            <person name="Engel A.S."/>
            <person name="Anderson L.C."/>
            <person name="Campbell B.J."/>
        </authorList>
    </citation>
    <scope>NUCLEOTIDE SEQUENCE [LARGE SCALE GENOMIC DNA]</scope>
    <source>
        <strain evidence="4">N3_P5</strain>
    </source>
</reference>
<gene>
    <name evidence="4" type="ORF">C3L24_07200</name>
</gene>
<dbReference type="SMART" id="SM00671">
    <property type="entry name" value="SEL1"/>
    <property type="match status" value="3"/>
</dbReference>
<comment type="caution">
    <text evidence="4">The sequence shown here is derived from an EMBL/GenBank/DDBJ whole genome shotgun (WGS) entry which is preliminary data.</text>
</comment>
<dbReference type="PROSITE" id="PS51724">
    <property type="entry name" value="SPOR"/>
    <property type="match status" value="1"/>
</dbReference>
<dbReference type="InterPro" id="IPR006597">
    <property type="entry name" value="Sel1-like"/>
</dbReference>
<evidence type="ECO:0000256" key="2">
    <source>
        <dbReference type="SAM" id="SignalP"/>
    </source>
</evidence>
<name>A0A6N4DYG8_9GAMM</name>
<accession>A0A6N4DYG8</accession>
<organism evidence="4 5">
    <name type="scientific">Candidatus Sedimenticola endophacoides</name>
    <dbReference type="NCBI Taxonomy" id="2548426"/>
    <lineage>
        <taxon>Bacteria</taxon>
        <taxon>Pseudomonadati</taxon>
        <taxon>Pseudomonadota</taxon>
        <taxon>Gammaproteobacteria</taxon>
        <taxon>Chromatiales</taxon>
        <taxon>Sedimenticolaceae</taxon>
        <taxon>Sedimenticola</taxon>
    </lineage>
</organism>
<evidence type="ECO:0000259" key="3">
    <source>
        <dbReference type="PROSITE" id="PS51724"/>
    </source>
</evidence>
<dbReference type="InterPro" id="IPR007730">
    <property type="entry name" value="SPOR-like_dom"/>
</dbReference>
<dbReference type="Pfam" id="PF08238">
    <property type="entry name" value="Sel1"/>
    <property type="match status" value="3"/>
</dbReference>
<feature type="domain" description="SPOR" evidence="3">
    <location>
        <begin position="276"/>
        <end position="354"/>
    </location>
</feature>
<dbReference type="PANTHER" id="PTHR45011">
    <property type="entry name" value="DAP3-BINDING CELL DEATH ENHANCER 1"/>
    <property type="match status" value="1"/>
</dbReference>
<feature type="signal peptide" evidence="2">
    <location>
        <begin position="1"/>
        <end position="23"/>
    </location>
</feature>
<dbReference type="InterPro" id="IPR052748">
    <property type="entry name" value="ISR_Activator"/>
</dbReference>
<dbReference type="SUPFAM" id="SSF81901">
    <property type="entry name" value="HCP-like"/>
    <property type="match status" value="1"/>
</dbReference>
<dbReference type="Gene3D" id="1.25.40.10">
    <property type="entry name" value="Tetratricopeptide repeat domain"/>
    <property type="match status" value="1"/>
</dbReference>
<dbReference type="EMBL" id="PQCO01000191">
    <property type="protein sequence ID" value="PUE01898.1"/>
    <property type="molecule type" value="Genomic_DNA"/>
</dbReference>
<dbReference type="AlphaFoldDB" id="A0A6N4DYG8"/>
<dbReference type="Gene3D" id="3.30.70.1070">
    <property type="entry name" value="Sporulation related repeat"/>
    <property type="match status" value="1"/>
</dbReference>
<dbReference type="InterPro" id="IPR036680">
    <property type="entry name" value="SPOR-like_sf"/>
</dbReference>
<evidence type="ECO:0000313" key="5">
    <source>
        <dbReference type="Proteomes" id="UP000250928"/>
    </source>
</evidence>
<dbReference type="GO" id="GO:0042834">
    <property type="term" value="F:peptidoglycan binding"/>
    <property type="evidence" value="ECO:0007669"/>
    <property type="project" value="InterPro"/>
</dbReference>
<evidence type="ECO:0000313" key="4">
    <source>
        <dbReference type="EMBL" id="PUE01898.1"/>
    </source>
</evidence>
<dbReference type="InterPro" id="IPR011990">
    <property type="entry name" value="TPR-like_helical_dom_sf"/>
</dbReference>
<protein>
    <recommendedName>
        <fullName evidence="3">SPOR domain-containing protein</fullName>
    </recommendedName>
</protein>